<proteinExistence type="predicted"/>
<sequence>MSTSKASKELEASLRGLWSSCSSMLGFSPGQTRNSDPSPPINLRYFVIYLQKFNPTRRKTHSFKNKVNRMIPSRFTLRFTDSKTR</sequence>
<accession>A0AAV6K693</accession>
<comment type="caution">
    <text evidence="1">The sequence shown here is derived from an EMBL/GenBank/DDBJ whole genome shotgun (WGS) entry which is preliminary data.</text>
</comment>
<gene>
    <name evidence="1" type="ORF">RHGRI_013620</name>
</gene>
<name>A0AAV6K693_9ERIC</name>
<reference evidence="1" key="1">
    <citation type="submission" date="2020-08" db="EMBL/GenBank/DDBJ databases">
        <title>Plant Genome Project.</title>
        <authorList>
            <person name="Zhang R.-G."/>
        </authorList>
    </citation>
    <scope>NUCLEOTIDE SEQUENCE</scope>
    <source>
        <strain evidence="1">WSP0</strain>
        <tissue evidence="1">Leaf</tissue>
    </source>
</reference>
<dbReference type="Proteomes" id="UP000823749">
    <property type="component" value="Chromosome 5"/>
</dbReference>
<keyword evidence="2" id="KW-1185">Reference proteome</keyword>
<evidence type="ECO:0008006" key="3">
    <source>
        <dbReference type="Google" id="ProtNLM"/>
    </source>
</evidence>
<protein>
    <recommendedName>
        <fullName evidence="3">Ribosomal protein L33</fullName>
    </recommendedName>
</protein>
<dbReference type="AlphaFoldDB" id="A0AAV6K693"/>
<evidence type="ECO:0000313" key="1">
    <source>
        <dbReference type="EMBL" id="KAG5547988.1"/>
    </source>
</evidence>
<dbReference type="EMBL" id="JACTNZ010000005">
    <property type="protein sequence ID" value="KAG5547988.1"/>
    <property type="molecule type" value="Genomic_DNA"/>
</dbReference>
<evidence type="ECO:0000313" key="2">
    <source>
        <dbReference type="Proteomes" id="UP000823749"/>
    </source>
</evidence>
<organism evidence="1 2">
    <name type="scientific">Rhododendron griersonianum</name>
    <dbReference type="NCBI Taxonomy" id="479676"/>
    <lineage>
        <taxon>Eukaryota</taxon>
        <taxon>Viridiplantae</taxon>
        <taxon>Streptophyta</taxon>
        <taxon>Embryophyta</taxon>
        <taxon>Tracheophyta</taxon>
        <taxon>Spermatophyta</taxon>
        <taxon>Magnoliopsida</taxon>
        <taxon>eudicotyledons</taxon>
        <taxon>Gunneridae</taxon>
        <taxon>Pentapetalae</taxon>
        <taxon>asterids</taxon>
        <taxon>Ericales</taxon>
        <taxon>Ericaceae</taxon>
        <taxon>Ericoideae</taxon>
        <taxon>Rhodoreae</taxon>
        <taxon>Rhododendron</taxon>
    </lineage>
</organism>